<dbReference type="AlphaFoldDB" id="A0A4R2SAR2"/>
<gene>
    <name evidence="1" type="ORF">EDD57_11844</name>
</gene>
<accession>A0A4R2SAR2</accession>
<dbReference type="InterPro" id="IPR046152">
    <property type="entry name" value="DUF6154"/>
</dbReference>
<dbReference type="OrthoDB" id="2381948at2"/>
<dbReference type="RefSeq" id="WP_131848845.1">
    <property type="nucleotide sequence ID" value="NZ_SLXV01000018.1"/>
</dbReference>
<name>A0A4R2SAR2_9BACL</name>
<dbReference type="EMBL" id="SLXV01000018">
    <property type="protein sequence ID" value="TCP68305.1"/>
    <property type="molecule type" value="Genomic_DNA"/>
</dbReference>
<sequence>MSFVNDIYELYRDQLCDDEDDVITIVLNLLEDQSRENMIQLIQNMGDEEVNQMMGIYLVEMLKMKMVQDGKISPYKPVPAIPTRIH</sequence>
<reference evidence="1 2" key="1">
    <citation type="submission" date="2019-03" db="EMBL/GenBank/DDBJ databases">
        <title>Genomic Encyclopedia of Type Strains, Phase IV (KMG-IV): sequencing the most valuable type-strain genomes for metagenomic binning, comparative biology and taxonomic classification.</title>
        <authorList>
            <person name="Goeker M."/>
        </authorList>
    </citation>
    <scope>NUCLEOTIDE SEQUENCE [LARGE SCALE GENOMIC DNA]</scope>
    <source>
        <strain evidence="1 2">DSM 46831</strain>
    </source>
</reference>
<evidence type="ECO:0000313" key="2">
    <source>
        <dbReference type="Proteomes" id="UP000294746"/>
    </source>
</evidence>
<proteinExistence type="predicted"/>
<dbReference type="Pfam" id="PF19651">
    <property type="entry name" value="DUF6154"/>
    <property type="match status" value="1"/>
</dbReference>
<organism evidence="1 2">
    <name type="scientific">Baia soyae</name>
    <dbReference type="NCBI Taxonomy" id="1544746"/>
    <lineage>
        <taxon>Bacteria</taxon>
        <taxon>Bacillati</taxon>
        <taxon>Bacillota</taxon>
        <taxon>Bacilli</taxon>
        <taxon>Bacillales</taxon>
        <taxon>Thermoactinomycetaceae</taxon>
        <taxon>Baia</taxon>
    </lineage>
</organism>
<comment type="caution">
    <text evidence="1">The sequence shown here is derived from an EMBL/GenBank/DDBJ whole genome shotgun (WGS) entry which is preliminary data.</text>
</comment>
<protein>
    <submittedName>
        <fullName evidence="1">Uncharacterized protein</fullName>
    </submittedName>
</protein>
<keyword evidence="2" id="KW-1185">Reference proteome</keyword>
<dbReference type="Proteomes" id="UP000294746">
    <property type="component" value="Unassembled WGS sequence"/>
</dbReference>
<evidence type="ECO:0000313" key="1">
    <source>
        <dbReference type="EMBL" id="TCP68305.1"/>
    </source>
</evidence>